<dbReference type="PANTHER" id="PTHR48104">
    <property type="entry name" value="METACASPASE-4"/>
    <property type="match status" value="1"/>
</dbReference>
<dbReference type="GO" id="GO:0005737">
    <property type="term" value="C:cytoplasm"/>
    <property type="evidence" value="ECO:0007669"/>
    <property type="project" value="TreeGrafter"/>
</dbReference>
<dbReference type="GO" id="GO:0006508">
    <property type="term" value="P:proteolysis"/>
    <property type="evidence" value="ECO:0007669"/>
    <property type="project" value="InterPro"/>
</dbReference>
<evidence type="ECO:0000313" key="5">
    <source>
        <dbReference type="Proteomes" id="UP001218218"/>
    </source>
</evidence>
<dbReference type="Gene3D" id="3.40.50.12660">
    <property type="match status" value="1"/>
</dbReference>
<reference evidence="4" key="1">
    <citation type="submission" date="2023-03" db="EMBL/GenBank/DDBJ databases">
        <title>Massive genome expansion in bonnet fungi (Mycena s.s.) driven by repeated elements and novel gene families across ecological guilds.</title>
        <authorList>
            <consortium name="Lawrence Berkeley National Laboratory"/>
            <person name="Harder C.B."/>
            <person name="Miyauchi S."/>
            <person name="Viragh M."/>
            <person name="Kuo A."/>
            <person name="Thoen E."/>
            <person name="Andreopoulos B."/>
            <person name="Lu D."/>
            <person name="Skrede I."/>
            <person name="Drula E."/>
            <person name="Henrissat B."/>
            <person name="Morin E."/>
            <person name="Kohler A."/>
            <person name="Barry K."/>
            <person name="LaButti K."/>
            <person name="Morin E."/>
            <person name="Salamov A."/>
            <person name="Lipzen A."/>
            <person name="Mereny Z."/>
            <person name="Hegedus B."/>
            <person name="Baldrian P."/>
            <person name="Stursova M."/>
            <person name="Weitz H."/>
            <person name="Taylor A."/>
            <person name="Grigoriev I.V."/>
            <person name="Nagy L.G."/>
            <person name="Martin F."/>
            <person name="Kauserud H."/>
        </authorList>
    </citation>
    <scope>NUCLEOTIDE SEQUENCE</scope>
    <source>
        <strain evidence="4">CBHHK002</strain>
    </source>
</reference>
<evidence type="ECO:0000256" key="2">
    <source>
        <dbReference type="SAM" id="MobiDB-lite"/>
    </source>
</evidence>
<dbReference type="GO" id="GO:0004197">
    <property type="term" value="F:cysteine-type endopeptidase activity"/>
    <property type="evidence" value="ECO:0007669"/>
    <property type="project" value="InterPro"/>
</dbReference>
<organism evidence="4 5">
    <name type="scientific">Mycena albidolilacea</name>
    <dbReference type="NCBI Taxonomy" id="1033008"/>
    <lineage>
        <taxon>Eukaryota</taxon>
        <taxon>Fungi</taxon>
        <taxon>Dikarya</taxon>
        <taxon>Basidiomycota</taxon>
        <taxon>Agaricomycotina</taxon>
        <taxon>Agaricomycetes</taxon>
        <taxon>Agaricomycetidae</taxon>
        <taxon>Agaricales</taxon>
        <taxon>Marasmiineae</taxon>
        <taxon>Mycenaceae</taxon>
        <taxon>Mycena</taxon>
    </lineage>
</organism>
<dbReference type="PANTHER" id="PTHR48104:SF30">
    <property type="entry name" value="METACASPASE-1"/>
    <property type="match status" value="1"/>
</dbReference>
<dbReference type="InterPro" id="IPR011600">
    <property type="entry name" value="Pept_C14_caspase"/>
</dbReference>
<dbReference type="Proteomes" id="UP001218218">
    <property type="component" value="Unassembled WGS sequence"/>
</dbReference>
<comment type="caution">
    <text evidence="4">The sequence shown here is derived from an EMBL/GenBank/DDBJ whole genome shotgun (WGS) entry which is preliminary data.</text>
</comment>
<proteinExistence type="inferred from homology"/>
<sequence length="321" mass="35915">MPPRSIYSSLVDVGLALVTPHLARKKAFLIGIKAREVYGSHQDIRRFRDLLIGKFGFQSSDIIIMLDDEGSIQPTKVNITAALQTFLLGQRPGDLFVFAYAGHAKQVICRDGSERDNMDESIITCDELEREDAFRTILDDVLHNYLVKPLAPGCTLVAFLDSCHSETLLDLKHHVCNRPALPRRILRRARELIGIPGAAVATTAMRTNRFCSGFCPRINIPSATPKVICFSACKDSETIFEAEGYSMLNTIIGVLEKEPSPKLETLRSTLGKSAREIYRRARSSNQGRRTDDEKEMQPGVVRWAPQISSMEPLQMQGRLKL</sequence>
<dbReference type="Pfam" id="PF00656">
    <property type="entry name" value="Peptidase_C14"/>
    <property type="match status" value="1"/>
</dbReference>
<protein>
    <submittedName>
        <fullName evidence="4">Caspase domain-containing protein</fullName>
    </submittedName>
</protein>
<accession>A0AAD6ZVK1</accession>
<name>A0AAD6ZVK1_9AGAR</name>
<dbReference type="EMBL" id="JARIHO010000025">
    <property type="protein sequence ID" value="KAJ7342483.1"/>
    <property type="molecule type" value="Genomic_DNA"/>
</dbReference>
<evidence type="ECO:0000259" key="3">
    <source>
        <dbReference type="Pfam" id="PF00656"/>
    </source>
</evidence>
<dbReference type="AlphaFoldDB" id="A0AAD6ZVK1"/>
<feature type="region of interest" description="Disordered" evidence="2">
    <location>
        <begin position="280"/>
        <end position="299"/>
    </location>
</feature>
<comment type="similarity">
    <text evidence="1">Belongs to the peptidase C14B family.</text>
</comment>
<evidence type="ECO:0000313" key="4">
    <source>
        <dbReference type="EMBL" id="KAJ7342483.1"/>
    </source>
</evidence>
<gene>
    <name evidence="4" type="ORF">DFH08DRAFT_1012114</name>
</gene>
<feature type="domain" description="Peptidase C14 caspase" evidence="3">
    <location>
        <begin position="24"/>
        <end position="280"/>
    </location>
</feature>
<evidence type="ECO:0000256" key="1">
    <source>
        <dbReference type="ARBA" id="ARBA00009005"/>
    </source>
</evidence>
<keyword evidence="5" id="KW-1185">Reference proteome</keyword>
<dbReference type="InterPro" id="IPR050452">
    <property type="entry name" value="Metacaspase"/>
</dbReference>